<comment type="caution">
    <text evidence="1">The sequence shown here is derived from an EMBL/GenBank/DDBJ whole genome shotgun (WGS) entry which is preliminary data.</text>
</comment>
<sequence>MLNMGNIPEHIRTSLKKFYKQNEKPDVFPSKFQINGEYYYYFTFAPAKEQLIMKEDGTVPYFHEIKREALIFNNYNISIESLIAVGGKWVKSDKRKNYEQLLNILKDLKKKLPTDLNSSYNSYVMTAEKILEEQSNIEMTVQKATEIWDRTNHEELATEQDQIDMRQCIVDLSRAAYRQNEIQLRTEKEREIIWNYVSSNKWSIGLGLYLNLKKYQKNMMKKTPENIREAEETGKMVLGEDLPLEKHENAAQVWKQLRNPR</sequence>
<reference evidence="1" key="1">
    <citation type="submission" date="2021-03" db="EMBL/GenBank/DDBJ databases">
        <title>Antimicrobial resistance genes in bacteria isolated from Japanese honey, and their potential for conferring macrolide and lincosamide resistance in the American foulbrood pathogen Paenibacillus larvae.</title>
        <authorList>
            <person name="Okamoto M."/>
            <person name="Kumagai M."/>
            <person name="Kanamori H."/>
            <person name="Takamatsu D."/>
        </authorList>
    </citation>
    <scope>NUCLEOTIDE SEQUENCE</scope>
    <source>
        <strain evidence="1">J27TS8</strain>
    </source>
</reference>
<keyword evidence="2" id="KW-1185">Reference proteome</keyword>
<name>A0A920BU16_9BACI</name>
<evidence type="ECO:0000313" key="2">
    <source>
        <dbReference type="Proteomes" id="UP000682111"/>
    </source>
</evidence>
<gene>
    <name evidence="1" type="ORF">J27TS8_24720</name>
</gene>
<dbReference type="Proteomes" id="UP000682111">
    <property type="component" value="Unassembled WGS sequence"/>
</dbReference>
<protein>
    <submittedName>
        <fullName evidence="1">Uncharacterized protein</fullName>
    </submittedName>
</protein>
<dbReference type="AlphaFoldDB" id="A0A920BU16"/>
<organism evidence="1 2">
    <name type="scientific">Robertmurraya siralis</name>
    <dbReference type="NCBI Taxonomy" id="77777"/>
    <lineage>
        <taxon>Bacteria</taxon>
        <taxon>Bacillati</taxon>
        <taxon>Bacillota</taxon>
        <taxon>Bacilli</taxon>
        <taxon>Bacillales</taxon>
        <taxon>Bacillaceae</taxon>
        <taxon>Robertmurraya</taxon>
    </lineage>
</organism>
<proteinExistence type="predicted"/>
<dbReference type="RefSeq" id="WP_212933765.1">
    <property type="nucleotide sequence ID" value="NZ_BORC01000003.1"/>
</dbReference>
<dbReference type="EMBL" id="BORC01000003">
    <property type="protein sequence ID" value="GIN62479.1"/>
    <property type="molecule type" value="Genomic_DNA"/>
</dbReference>
<accession>A0A920BU16</accession>
<evidence type="ECO:0000313" key="1">
    <source>
        <dbReference type="EMBL" id="GIN62479.1"/>
    </source>
</evidence>